<evidence type="ECO:0000256" key="3">
    <source>
        <dbReference type="ARBA" id="ARBA00022553"/>
    </source>
</evidence>
<keyword evidence="3" id="KW-0597">Phosphoprotein</keyword>
<dbReference type="InterPro" id="IPR013655">
    <property type="entry name" value="PAS_fold_3"/>
</dbReference>
<proteinExistence type="predicted"/>
<dbReference type="InterPro" id="IPR035965">
    <property type="entry name" value="PAS-like_dom_sf"/>
</dbReference>
<evidence type="ECO:0000256" key="1">
    <source>
        <dbReference type="ARBA" id="ARBA00000085"/>
    </source>
</evidence>
<keyword evidence="6 12" id="KW-0418">Kinase</keyword>
<keyword evidence="4" id="KW-0808">Transferase</keyword>
<dbReference type="InterPro" id="IPR000014">
    <property type="entry name" value="PAS"/>
</dbReference>
<evidence type="ECO:0000256" key="4">
    <source>
        <dbReference type="ARBA" id="ARBA00022679"/>
    </source>
</evidence>
<dbReference type="AlphaFoldDB" id="A0A4R9GET4"/>
<feature type="domain" description="PAS" evidence="10">
    <location>
        <begin position="1"/>
        <end position="70"/>
    </location>
</feature>
<dbReference type="SMART" id="SM00387">
    <property type="entry name" value="HATPase_c"/>
    <property type="match status" value="1"/>
</dbReference>
<dbReference type="InterPro" id="IPR003661">
    <property type="entry name" value="HisK_dim/P_dom"/>
</dbReference>
<evidence type="ECO:0000256" key="2">
    <source>
        <dbReference type="ARBA" id="ARBA00012438"/>
    </source>
</evidence>
<dbReference type="PANTHER" id="PTHR43065:SF46">
    <property type="entry name" value="C4-DICARBOXYLATE TRANSPORT SENSOR PROTEIN DCTB"/>
    <property type="match status" value="1"/>
</dbReference>
<evidence type="ECO:0000259" key="10">
    <source>
        <dbReference type="PROSITE" id="PS50112"/>
    </source>
</evidence>
<keyword evidence="8" id="KW-0902">Two-component regulatory system</keyword>
<evidence type="ECO:0000313" key="12">
    <source>
        <dbReference type="EMBL" id="TGK10317.1"/>
    </source>
</evidence>
<dbReference type="InterPro" id="IPR004358">
    <property type="entry name" value="Sig_transdc_His_kin-like_C"/>
</dbReference>
<dbReference type="Pfam" id="PF08447">
    <property type="entry name" value="PAS_3"/>
    <property type="match status" value="1"/>
</dbReference>
<dbReference type="InterPro" id="IPR000700">
    <property type="entry name" value="PAS-assoc_C"/>
</dbReference>
<evidence type="ECO:0000256" key="6">
    <source>
        <dbReference type="ARBA" id="ARBA00022777"/>
    </source>
</evidence>
<keyword evidence="5" id="KW-0547">Nucleotide-binding</keyword>
<dbReference type="SUPFAM" id="SSF47384">
    <property type="entry name" value="Homodimeric domain of signal transducing histidine kinase"/>
    <property type="match status" value="1"/>
</dbReference>
<dbReference type="OrthoDB" id="9815750at2"/>
<dbReference type="PROSITE" id="PS50109">
    <property type="entry name" value="HIS_KIN"/>
    <property type="match status" value="1"/>
</dbReference>
<dbReference type="NCBIfam" id="TIGR00229">
    <property type="entry name" value="sensory_box"/>
    <property type="match status" value="1"/>
</dbReference>
<dbReference type="PROSITE" id="PS50113">
    <property type="entry name" value="PAC"/>
    <property type="match status" value="1"/>
</dbReference>
<organism evidence="12 13">
    <name type="scientific">Leptospira fletcheri</name>
    <dbReference type="NCBI Taxonomy" id="2484981"/>
    <lineage>
        <taxon>Bacteria</taxon>
        <taxon>Pseudomonadati</taxon>
        <taxon>Spirochaetota</taxon>
        <taxon>Spirochaetia</taxon>
        <taxon>Leptospirales</taxon>
        <taxon>Leptospiraceae</taxon>
        <taxon>Leptospira</taxon>
    </lineage>
</organism>
<dbReference type="CDD" id="cd00130">
    <property type="entry name" value="PAS"/>
    <property type="match status" value="1"/>
</dbReference>
<dbReference type="CDD" id="cd00082">
    <property type="entry name" value="HisKA"/>
    <property type="match status" value="1"/>
</dbReference>
<dbReference type="InterPro" id="IPR003594">
    <property type="entry name" value="HATPase_dom"/>
</dbReference>
<dbReference type="Proteomes" id="UP000298458">
    <property type="component" value="Unassembled WGS sequence"/>
</dbReference>
<evidence type="ECO:0000256" key="8">
    <source>
        <dbReference type="ARBA" id="ARBA00023012"/>
    </source>
</evidence>
<sequence length="375" mass="41932">MLNHALKIAHLGNWQSDIRTNRVKWSDEVYSIFGISKEKFGGKREDFFELVHPEDRERVREFRAQIFEEDAIQEIEYRIVQPNGETRFVAVRADLIRNFKGEAIQLFGTVQDVTEKKLTEERLGQSQKMEAVGQLAGGLAHDFNNLLNVILANLDLLEIKLKDSPELLKRVNSGQDAVQRGVELNRRLLSFSRKQPINPEVFDVNKLLFDFVPILERLETEKIGLEFDISEEFLSCEIEKNGMENALLNLAINARDAMPEGGTIRISSGLLKNASTEGVRISGLNSADYCLVTVTDTGIGMAEEIKAHIFEPFFSTKGSGKGSGLGLSMVYGFVKQSKGFIKVISVPGHGTSFLLFLPIYNSDPETLQNPGAILP</sequence>
<dbReference type="PROSITE" id="PS50112">
    <property type="entry name" value="PAS"/>
    <property type="match status" value="1"/>
</dbReference>
<evidence type="ECO:0000259" key="11">
    <source>
        <dbReference type="PROSITE" id="PS50113"/>
    </source>
</evidence>
<dbReference type="PRINTS" id="PR00344">
    <property type="entry name" value="BCTRLSENSOR"/>
</dbReference>
<protein>
    <recommendedName>
        <fullName evidence="2">histidine kinase</fullName>
        <ecNumber evidence="2">2.7.13.3</ecNumber>
    </recommendedName>
</protein>
<comment type="caution">
    <text evidence="12">The sequence shown here is derived from an EMBL/GenBank/DDBJ whole genome shotgun (WGS) entry which is preliminary data.</text>
</comment>
<dbReference type="Pfam" id="PF00512">
    <property type="entry name" value="HisKA"/>
    <property type="match status" value="1"/>
</dbReference>
<dbReference type="InterPro" id="IPR036890">
    <property type="entry name" value="HATPase_C_sf"/>
</dbReference>
<dbReference type="InterPro" id="IPR005467">
    <property type="entry name" value="His_kinase_dom"/>
</dbReference>
<dbReference type="GO" id="GO:0000155">
    <property type="term" value="F:phosphorelay sensor kinase activity"/>
    <property type="evidence" value="ECO:0007669"/>
    <property type="project" value="InterPro"/>
</dbReference>
<dbReference type="EC" id="2.7.13.3" evidence="2"/>
<dbReference type="GO" id="GO:0005524">
    <property type="term" value="F:ATP binding"/>
    <property type="evidence" value="ECO:0007669"/>
    <property type="project" value="UniProtKB-KW"/>
</dbReference>
<accession>A0A4R9GET4</accession>
<dbReference type="InterPro" id="IPR001610">
    <property type="entry name" value="PAC"/>
</dbReference>
<evidence type="ECO:0000313" key="13">
    <source>
        <dbReference type="Proteomes" id="UP000298458"/>
    </source>
</evidence>
<gene>
    <name evidence="12" type="ORF">EHO60_09965</name>
</gene>
<dbReference type="Gene3D" id="3.30.565.10">
    <property type="entry name" value="Histidine kinase-like ATPase, C-terminal domain"/>
    <property type="match status" value="1"/>
</dbReference>
<feature type="domain" description="Histidine kinase" evidence="9">
    <location>
        <begin position="138"/>
        <end position="361"/>
    </location>
</feature>
<keyword evidence="7" id="KW-0067">ATP-binding</keyword>
<reference evidence="12" key="1">
    <citation type="journal article" date="2019" name="PLoS Negl. Trop. Dis.">
        <title>Revisiting the worldwide diversity of Leptospira species in the environment.</title>
        <authorList>
            <person name="Vincent A.T."/>
            <person name="Schiettekatte O."/>
            <person name="Bourhy P."/>
            <person name="Veyrier F.J."/>
            <person name="Picardeau M."/>
        </authorList>
    </citation>
    <scope>NUCLEOTIDE SEQUENCE [LARGE SCALE GENOMIC DNA]</scope>
    <source>
        <strain evidence="12">SSW15</strain>
    </source>
</reference>
<dbReference type="SUPFAM" id="SSF55785">
    <property type="entry name" value="PYP-like sensor domain (PAS domain)"/>
    <property type="match status" value="1"/>
</dbReference>
<dbReference type="Gene3D" id="3.30.450.20">
    <property type="entry name" value="PAS domain"/>
    <property type="match status" value="1"/>
</dbReference>
<dbReference type="Gene3D" id="2.10.70.100">
    <property type="match status" value="1"/>
</dbReference>
<dbReference type="PANTHER" id="PTHR43065">
    <property type="entry name" value="SENSOR HISTIDINE KINASE"/>
    <property type="match status" value="1"/>
</dbReference>
<name>A0A4R9GET4_9LEPT</name>
<feature type="domain" description="PAC" evidence="11">
    <location>
        <begin position="73"/>
        <end position="125"/>
    </location>
</feature>
<comment type="catalytic activity">
    <reaction evidence="1">
        <text>ATP + protein L-histidine = ADP + protein N-phospho-L-histidine.</text>
        <dbReference type="EC" id="2.7.13.3"/>
    </reaction>
</comment>
<dbReference type="EMBL" id="RQET01000007">
    <property type="protein sequence ID" value="TGK10317.1"/>
    <property type="molecule type" value="Genomic_DNA"/>
</dbReference>
<keyword evidence="13" id="KW-1185">Reference proteome</keyword>
<dbReference type="SMART" id="SM00388">
    <property type="entry name" value="HisKA"/>
    <property type="match status" value="1"/>
</dbReference>
<dbReference type="SMART" id="SM00086">
    <property type="entry name" value="PAC"/>
    <property type="match status" value="1"/>
</dbReference>
<evidence type="ECO:0000256" key="7">
    <source>
        <dbReference type="ARBA" id="ARBA00022840"/>
    </source>
</evidence>
<dbReference type="Gene3D" id="1.10.287.130">
    <property type="match status" value="1"/>
</dbReference>
<evidence type="ECO:0000259" key="9">
    <source>
        <dbReference type="PROSITE" id="PS50109"/>
    </source>
</evidence>
<dbReference type="InterPro" id="IPR036097">
    <property type="entry name" value="HisK_dim/P_sf"/>
</dbReference>
<dbReference type="Pfam" id="PF02518">
    <property type="entry name" value="HATPase_c"/>
    <property type="match status" value="1"/>
</dbReference>
<dbReference type="SUPFAM" id="SSF55874">
    <property type="entry name" value="ATPase domain of HSP90 chaperone/DNA topoisomerase II/histidine kinase"/>
    <property type="match status" value="1"/>
</dbReference>
<evidence type="ECO:0000256" key="5">
    <source>
        <dbReference type="ARBA" id="ARBA00022741"/>
    </source>
</evidence>